<evidence type="ECO:0000256" key="2">
    <source>
        <dbReference type="SAM" id="Phobius"/>
    </source>
</evidence>
<evidence type="ECO:0000259" key="3">
    <source>
        <dbReference type="Pfam" id="PF00326"/>
    </source>
</evidence>
<accession>A0ABW5RGK2</accession>
<dbReference type="SUPFAM" id="SSF53474">
    <property type="entry name" value="alpha/beta-Hydrolases"/>
    <property type="match status" value="1"/>
</dbReference>
<keyword evidence="2" id="KW-1133">Transmembrane helix</keyword>
<reference evidence="5" key="1">
    <citation type="journal article" date="2019" name="Int. J. Syst. Evol. Microbiol.">
        <title>The Global Catalogue of Microorganisms (GCM) 10K type strain sequencing project: providing services to taxonomists for standard genome sequencing and annotation.</title>
        <authorList>
            <consortium name="The Broad Institute Genomics Platform"/>
            <consortium name="The Broad Institute Genome Sequencing Center for Infectious Disease"/>
            <person name="Wu L."/>
            <person name="Ma J."/>
        </authorList>
    </citation>
    <scope>NUCLEOTIDE SEQUENCE [LARGE SCALE GENOMIC DNA]</scope>
    <source>
        <strain evidence="5">TISTR 1511</strain>
    </source>
</reference>
<keyword evidence="2" id="KW-0812">Transmembrane</keyword>
<feature type="transmembrane region" description="Helical" evidence="2">
    <location>
        <begin position="28"/>
        <end position="52"/>
    </location>
</feature>
<dbReference type="EC" id="3.4.-.-" evidence="4"/>
<keyword evidence="5" id="KW-1185">Reference proteome</keyword>
<feature type="region of interest" description="Disordered" evidence="1">
    <location>
        <begin position="1"/>
        <end position="22"/>
    </location>
</feature>
<dbReference type="GO" id="GO:0016787">
    <property type="term" value="F:hydrolase activity"/>
    <property type="evidence" value="ECO:0007669"/>
    <property type="project" value="UniProtKB-KW"/>
</dbReference>
<dbReference type="InterPro" id="IPR001375">
    <property type="entry name" value="Peptidase_S9_cat"/>
</dbReference>
<dbReference type="InterPro" id="IPR029058">
    <property type="entry name" value="AB_hydrolase_fold"/>
</dbReference>
<dbReference type="EMBL" id="JBHUNF010000001">
    <property type="protein sequence ID" value="MFD2673811.1"/>
    <property type="molecule type" value="Genomic_DNA"/>
</dbReference>
<evidence type="ECO:0000313" key="5">
    <source>
        <dbReference type="Proteomes" id="UP001597453"/>
    </source>
</evidence>
<proteinExistence type="predicted"/>
<dbReference type="Pfam" id="PF00326">
    <property type="entry name" value="Peptidase_S9"/>
    <property type="match status" value="1"/>
</dbReference>
<dbReference type="Proteomes" id="UP001597453">
    <property type="component" value="Unassembled WGS sequence"/>
</dbReference>
<keyword evidence="2" id="KW-0472">Membrane</keyword>
<gene>
    <name evidence="4" type="ORF">ACFSUQ_00605</name>
</gene>
<evidence type="ECO:0000313" key="4">
    <source>
        <dbReference type="EMBL" id="MFD2673811.1"/>
    </source>
</evidence>
<feature type="domain" description="Peptidase S9 prolyl oligopeptidase catalytic" evidence="3">
    <location>
        <begin position="227"/>
        <end position="407"/>
    </location>
</feature>
<keyword evidence="4" id="KW-0378">Hydrolase</keyword>
<dbReference type="Gene3D" id="3.40.50.1820">
    <property type="entry name" value="alpha/beta hydrolase"/>
    <property type="match status" value="1"/>
</dbReference>
<organism evidence="4 5">
    <name type="scientific">Gulosibacter bifidus</name>
    <dbReference type="NCBI Taxonomy" id="272239"/>
    <lineage>
        <taxon>Bacteria</taxon>
        <taxon>Bacillati</taxon>
        <taxon>Actinomycetota</taxon>
        <taxon>Actinomycetes</taxon>
        <taxon>Micrococcales</taxon>
        <taxon>Microbacteriaceae</taxon>
        <taxon>Gulosibacter</taxon>
    </lineage>
</organism>
<name>A0ABW5RGK2_9MICO</name>
<comment type="caution">
    <text evidence="4">The sequence shown here is derived from an EMBL/GenBank/DDBJ whole genome shotgun (WGS) entry which is preliminary data.</text>
</comment>
<sequence>MTPREPSSAAPDRNTTARRRASDESIRAAVAAAAGATVVVGTLIGTAATMLARSVVTPPNRTREPVRIHDLIFDKGTTTSGQITLARTIESETLGDYTILWDHDQGKARLGATITATVDTVTRRFTEAEGTPLADATAVRVASAPQRDIDDLELPYESVAIPGELGDMPAWFVPAPTPVDGNWVIHVHGRGATLTEPLRAVPFVAEAGWNSLVVRYRNDLGAPAAPTGKYGLGLSEWRDVDAAIEWAISRGATRIILAGWSMGGSIAAQTYFKSEFRDRIVGMFLESPAVNWTETLTYQARKLRMPDWVARRGMGLLDSPLSRTLVGIDERIDLAELDLVARAEEFDVPILLLHSVADTVVPVTASQALATARPDIIRYVEFTQARHTRLWNVDRITWEREVREWFTALA</sequence>
<dbReference type="RefSeq" id="WP_066055261.1">
    <property type="nucleotide sequence ID" value="NZ_JBHUNF010000001.1"/>
</dbReference>
<protein>
    <submittedName>
        <fullName evidence="4">Alpha/beta hydrolase family protein</fullName>
        <ecNumber evidence="4">3.4.-.-</ecNumber>
    </submittedName>
</protein>
<evidence type="ECO:0000256" key="1">
    <source>
        <dbReference type="SAM" id="MobiDB-lite"/>
    </source>
</evidence>